<dbReference type="Proteomes" id="UP000588604">
    <property type="component" value="Unassembled WGS sequence"/>
</dbReference>
<organism evidence="1 2">
    <name type="scientific">Algoriphagus iocasae</name>
    <dbReference type="NCBI Taxonomy" id="1836499"/>
    <lineage>
        <taxon>Bacteria</taxon>
        <taxon>Pseudomonadati</taxon>
        <taxon>Bacteroidota</taxon>
        <taxon>Cytophagia</taxon>
        <taxon>Cytophagales</taxon>
        <taxon>Cyclobacteriaceae</taxon>
        <taxon>Algoriphagus</taxon>
    </lineage>
</organism>
<sequence>MLVMVSCIDQVDSDPFGTCPPPRIAKAKDMMVSYSPYKNSRFSTESDTVSFKDFTFNIEIVPEVESESWLNGFPGRSYALSCAASYNFKNISNIAVTLLAPYQDLPIGTDISYLMRVKEDLTLNKLRDFGRLLPNIALEITMPPANYEQLKTRTFLFMKDGSKVIVDSSSPYLIVN</sequence>
<comment type="caution">
    <text evidence="1">The sequence shown here is derived from an EMBL/GenBank/DDBJ whole genome shotgun (WGS) entry which is preliminary data.</text>
</comment>
<protein>
    <submittedName>
        <fullName evidence="1">Uncharacterized protein</fullName>
    </submittedName>
</protein>
<reference evidence="1 2" key="1">
    <citation type="submission" date="2020-08" db="EMBL/GenBank/DDBJ databases">
        <title>Genomic Encyclopedia of Type Strains, Phase IV (KMG-IV): sequencing the most valuable type-strain genomes for metagenomic binning, comparative biology and taxonomic classification.</title>
        <authorList>
            <person name="Goeker M."/>
        </authorList>
    </citation>
    <scope>NUCLEOTIDE SEQUENCE [LARGE SCALE GENOMIC DNA]</scope>
    <source>
        <strain evidence="1 2">DSM 102044</strain>
    </source>
</reference>
<dbReference type="EMBL" id="JACIJO010000001">
    <property type="protein sequence ID" value="MBB6325694.1"/>
    <property type="molecule type" value="Genomic_DNA"/>
</dbReference>
<dbReference type="AlphaFoldDB" id="A0A841MLK8"/>
<accession>A0A841MLK8</accession>
<evidence type="ECO:0000313" key="1">
    <source>
        <dbReference type="EMBL" id="MBB6325694.1"/>
    </source>
</evidence>
<keyword evidence="2" id="KW-1185">Reference proteome</keyword>
<dbReference type="RefSeq" id="WP_184494139.1">
    <property type="nucleotide sequence ID" value="NZ_JACIJO010000001.1"/>
</dbReference>
<proteinExistence type="predicted"/>
<evidence type="ECO:0000313" key="2">
    <source>
        <dbReference type="Proteomes" id="UP000588604"/>
    </source>
</evidence>
<gene>
    <name evidence="1" type="ORF">FHS59_001309</name>
</gene>
<name>A0A841MLK8_9BACT</name>